<protein>
    <submittedName>
        <fullName evidence="2">Uncharacterized protein</fullName>
    </submittedName>
</protein>
<organism evidence="2 3">
    <name type="scientific">Patellaria atrata CBS 101060</name>
    <dbReference type="NCBI Taxonomy" id="1346257"/>
    <lineage>
        <taxon>Eukaryota</taxon>
        <taxon>Fungi</taxon>
        <taxon>Dikarya</taxon>
        <taxon>Ascomycota</taxon>
        <taxon>Pezizomycotina</taxon>
        <taxon>Dothideomycetes</taxon>
        <taxon>Dothideomycetes incertae sedis</taxon>
        <taxon>Patellariales</taxon>
        <taxon>Patellariaceae</taxon>
        <taxon>Patellaria</taxon>
    </lineage>
</organism>
<dbReference type="EMBL" id="MU006098">
    <property type="protein sequence ID" value="KAF2837797.1"/>
    <property type="molecule type" value="Genomic_DNA"/>
</dbReference>
<reference evidence="2" key="1">
    <citation type="journal article" date="2020" name="Stud. Mycol.">
        <title>101 Dothideomycetes genomes: a test case for predicting lifestyles and emergence of pathogens.</title>
        <authorList>
            <person name="Haridas S."/>
            <person name="Albert R."/>
            <person name="Binder M."/>
            <person name="Bloem J."/>
            <person name="Labutti K."/>
            <person name="Salamov A."/>
            <person name="Andreopoulos B."/>
            <person name="Baker S."/>
            <person name="Barry K."/>
            <person name="Bills G."/>
            <person name="Bluhm B."/>
            <person name="Cannon C."/>
            <person name="Castanera R."/>
            <person name="Culley D."/>
            <person name="Daum C."/>
            <person name="Ezra D."/>
            <person name="Gonzalez J."/>
            <person name="Henrissat B."/>
            <person name="Kuo A."/>
            <person name="Liang C."/>
            <person name="Lipzen A."/>
            <person name="Lutzoni F."/>
            <person name="Magnuson J."/>
            <person name="Mondo S."/>
            <person name="Nolan M."/>
            <person name="Ohm R."/>
            <person name="Pangilinan J."/>
            <person name="Park H.-J."/>
            <person name="Ramirez L."/>
            <person name="Alfaro M."/>
            <person name="Sun H."/>
            <person name="Tritt A."/>
            <person name="Yoshinaga Y."/>
            <person name="Zwiers L.-H."/>
            <person name="Turgeon B."/>
            <person name="Goodwin S."/>
            <person name="Spatafora J."/>
            <person name="Crous P."/>
            <person name="Grigoriev I."/>
        </authorList>
    </citation>
    <scope>NUCLEOTIDE SEQUENCE</scope>
    <source>
        <strain evidence="2">CBS 101060</strain>
    </source>
</reference>
<comment type="caution">
    <text evidence="2">The sequence shown here is derived from an EMBL/GenBank/DDBJ whole genome shotgun (WGS) entry which is preliminary data.</text>
</comment>
<dbReference type="Proteomes" id="UP000799429">
    <property type="component" value="Unassembled WGS sequence"/>
</dbReference>
<feature type="region of interest" description="Disordered" evidence="1">
    <location>
        <begin position="59"/>
        <end position="79"/>
    </location>
</feature>
<proteinExistence type="predicted"/>
<gene>
    <name evidence="2" type="ORF">M501DRAFT_1017573</name>
</gene>
<keyword evidence="3" id="KW-1185">Reference proteome</keyword>
<name>A0A9P4S823_9PEZI</name>
<evidence type="ECO:0000313" key="3">
    <source>
        <dbReference type="Proteomes" id="UP000799429"/>
    </source>
</evidence>
<accession>A0A9P4S823</accession>
<evidence type="ECO:0000313" key="2">
    <source>
        <dbReference type="EMBL" id="KAF2837797.1"/>
    </source>
</evidence>
<dbReference type="OrthoDB" id="6220758at2759"/>
<evidence type="ECO:0000256" key="1">
    <source>
        <dbReference type="SAM" id="MobiDB-lite"/>
    </source>
</evidence>
<dbReference type="AlphaFoldDB" id="A0A9P4S823"/>
<sequence length="417" mass="48437">MRRLPRSTQTFEYFFEHVRRPSSLCHACQLRNARPFSSARVQREDQQKEPYTEKLRRKIWGTDNPPGQVDPYSRDSPMKSAVPEYAGREVDGREMAEDEVEVDNVGEGQEAVENERYYTPAESWDGLEWVGSDAWVKELKSPHEKFESFIRLKDDVSKFEIHSAIRRAAIEVLALRYASDSQDSWRTILKERWENPSLDPTNWTEGVKFKIVDKDLQLVYPSEDIQNEILSIMGIRPTEQNGDSNAAAETYEQGEFSAEDTDGTELIPEEVSDISNKRKPTWEAKHWMDYFSLKDDIVKFYVSATASTGFLPYYKASHRLKVLTPHQVIKRVIQLTRLRIPDFLITTSKTARHLYEGLRHPSKTKLVESLVIGELTKLKHVKIFDRRFTPIDKEKEVGRWKLIEKNLKKRDLPVTGG</sequence>